<keyword evidence="9" id="KW-1185">Reference proteome</keyword>
<dbReference type="EMBL" id="VXIV02003215">
    <property type="protein sequence ID" value="KAF6019689.1"/>
    <property type="molecule type" value="Genomic_DNA"/>
</dbReference>
<feature type="transmembrane region" description="Helical" evidence="7">
    <location>
        <begin position="304"/>
        <end position="323"/>
    </location>
</feature>
<evidence type="ECO:0000256" key="5">
    <source>
        <dbReference type="ARBA" id="ARBA00022989"/>
    </source>
</evidence>
<evidence type="ECO:0000256" key="3">
    <source>
        <dbReference type="ARBA" id="ARBA00022692"/>
    </source>
</evidence>
<name>A0A7J7J0I1_BUGNE</name>
<dbReference type="GO" id="GO:0016020">
    <property type="term" value="C:membrane"/>
    <property type="evidence" value="ECO:0007669"/>
    <property type="project" value="UniProtKB-SubCell"/>
</dbReference>
<dbReference type="InterPro" id="IPR038770">
    <property type="entry name" value="Na+/solute_symporter_sf"/>
</dbReference>
<gene>
    <name evidence="8" type="ORF">EB796_022004</name>
</gene>
<keyword evidence="4" id="KW-0813">Transport</keyword>
<dbReference type="Proteomes" id="UP000593567">
    <property type="component" value="Unassembled WGS sequence"/>
</dbReference>
<evidence type="ECO:0000256" key="6">
    <source>
        <dbReference type="ARBA" id="ARBA00023136"/>
    </source>
</evidence>
<protein>
    <submittedName>
        <fullName evidence="8">Uncharacterized protein</fullName>
    </submittedName>
</protein>
<comment type="caution">
    <text evidence="8">The sequence shown here is derived from an EMBL/GenBank/DDBJ whole genome shotgun (WGS) entry which is preliminary data.</text>
</comment>
<accession>A0A7J7J0I1</accession>
<dbReference type="Gene3D" id="1.20.1530.20">
    <property type="match status" value="1"/>
</dbReference>
<feature type="transmembrane region" description="Helical" evidence="7">
    <location>
        <begin position="335"/>
        <end position="357"/>
    </location>
</feature>
<evidence type="ECO:0000256" key="7">
    <source>
        <dbReference type="SAM" id="Phobius"/>
    </source>
</evidence>
<organism evidence="8 9">
    <name type="scientific">Bugula neritina</name>
    <name type="common">Brown bryozoan</name>
    <name type="synonym">Sertularia neritina</name>
    <dbReference type="NCBI Taxonomy" id="10212"/>
    <lineage>
        <taxon>Eukaryota</taxon>
        <taxon>Metazoa</taxon>
        <taxon>Spiralia</taxon>
        <taxon>Lophotrochozoa</taxon>
        <taxon>Bryozoa</taxon>
        <taxon>Gymnolaemata</taxon>
        <taxon>Cheilostomatida</taxon>
        <taxon>Flustrina</taxon>
        <taxon>Buguloidea</taxon>
        <taxon>Bugulidae</taxon>
        <taxon>Bugula</taxon>
    </lineage>
</organism>
<evidence type="ECO:0000256" key="4">
    <source>
        <dbReference type="ARBA" id="ARBA00022847"/>
    </source>
</evidence>
<comment type="similarity">
    <text evidence="2">Belongs to the bile acid:sodium symporter (BASS) (TC 2.A.28) family.</text>
</comment>
<dbReference type="GO" id="GO:0015293">
    <property type="term" value="F:symporter activity"/>
    <property type="evidence" value="ECO:0007669"/>
    <property type="project" value="UniProtKB-KW"/>
</dbReference>
<evidence type="ECO:0000313" key="8">
    <source>
        <dbReference type="EMBL" id="KAF6019689.1"/>
    </source>
</evidence>
<feature type="transmembrane region" description="Helical" evidence="7">
    <location>
        <begin position="270"/>
        <end position="292"/>
    </location>
</feature>
<evidence type="ECO:0000313" key="9">
    <source>
        <dbReference type="Proteomes" id="UP000593567"/>
    </source>
</evidence>
<dbReference type="AlphaFoldDB" id="A0A7J7J0I1"/>
<evidence type="ECO:0000256" key="2">
    <source>
        <dbReference type="ARBA" id="ARBA00006528"/>
    </source>
</evidence>
<reference evidence="8" key="1">
    <citation type="submission" date="2020-06" db="EMBL/GenBank/DDBJ databases">
        <title>Draft genome of Bugula neritina, a colonial animal packing powerful symbionts and potential medicines.</title>
        <authorList>
            <person name="Rayko M."/>
        </authorList>
    </citation>
    <scope>NUCLEOTIDE SEQUENCE [LARGE SCALE GENOMIC DNA]</scope>
    <source>
        <strain evidence="8">Kwan_BN1</strain>
    </source>
</reference>
<dbReference type="InterPro" id="IPR004710">
    <property type="entry name" value="Bilac:Na_transpt"/>
</dbReference>
<comment type="subcellular location">
    <subcellularLocation>
        <location evidence="1">Membrane</location>
        <topology evidence="1">Multi-pass membrane protein</topology>
    </subcellularLocation>
</comment>
<dbReference type="OrthoDB" id="203097at2759"/>
<feature type="transmembrane region" description="Helical" evidence="7">
    <location>
        <begin position="134"/>
        <end position="154"/>
    </location>
</feature>
<dbReference type="PANTHER" id="PTHR10361:SF28">
    <property type="entry name" value="P3 PROTEIN-RELATED"/>
    <property type="match status" value="1"/>
</dbReference>
<dbReference type="InterPro" id="IPR002657">
    <property type="entry name" value="BilAc:Na_symport/Acr3"/>
</dbReference>
<dbReference type="PANTHER" id="PTHR10361">
    <property type="entry name" value="SODIUM-BILE ACID COTRANSPORTER"/>
    <property type="match status" value="1"/>
</dbReference>
<keyword evidence="3 7" id="KW-0812">Transmembrane</keyword>
<keyword evidence="6 7" id="KW-0472">Membrane</keyword>
<feature type="transmembrane region" description="Helical" evidence="7">
    <location>
        <begin position="174"/>
        <end position="195"/>
    </location>
</feature>
<keyword evidence="4" id="KW-0769">Symport</keyword>
<sequence length="482" mass="53422">MLWTRYYRDPHTDHSITITVDDLISAFKVTLKSTKTDIVTLQNPEAVISKCSNDTPAAIGNTSHELSSNEKELVINNTLPGSQCYNLSFYTTAKYLGYSQVQFYVSYNTTQNSMFVEDQLIGNILLRAKRVGRLVDAVFSYLVLVLVIIATLGLGNDIDIYAIRDHLKKPKAPLVGLCCQFVFMPLLSYAIVYMFGYKGGSAIGLFTLGCAPGAGDSNMFTMLLNGDVSLSATMTTVGTVICLGTMPFWLYTLGLTLPVDEEIGRVKIPFHQIAISLATLFTPLAVGALIKLKLPKVSNIIRKYIRIFFILVILFFFSFGVYANLYFYESLTAELLFSTATLPYGGLIIGALAAWIFRMDFKLIKTLSLETGIQNVTLCILVVQSTLGQPESDLAIIAPMAASIMLAFPIFIVTAIYMIKERISHNKQKEKDTTDLEEDIECRVKQERKTSSAVAEIDEIHKVEMINPAFEGDAINGHQTKT</sequence>
<feature type="transmembrane region" description="Helical" evidence="7">
    <location>
        <begin position="228"/>
        <end position="250"/>
    </location>
</feature>
<feature type="transmembrane region" description="Helical" evidence="7">
    <location>
        <begin position="394"/>
        <end position="419"/>
    </location>
</feature>
<evidence type="ECO:0000256" key="1">
    <source>
        <dbReference type="ARBA" id="ARBA00004141"/>
    </source>
</evidence>
<proteinExistence type="inferred from homology"/>
<dbReference type="Pfam" id="PF01758">
    <property type="entry name" value="SBF"/>
    <property type="match status" value="1"/>
</dbReference>
<keyword evidence="5 7" id="KW-1133">Transmembrane helix</keyword>